<reference evidence="2" key="1">
    <citation type="journal article" date="2014" name="Proc. Natl. Acad. Sci. U.S.A.">
        <title>Extensive sampling of basidiomycete genomes demonstrates inadequacy of the white-rot/brown-rot paradigm for wood decay fungi.</title>
        <authorList>
            <person name="Riley R."/>
            <person name="Salamov A.A."/>
            <person name="Brown D.W."/>
            <person name="Nagy L.G."/>
            <person name="Floudas D."/>
            <person name="Held B.W."/>
            <person name="Levasseur A."/>
            <person name="Lombard V."/>
            <person name="Morin E."/>
            <person name="Otillar R."/>
            <person name="Lindquist E.A."/>
            <person name="Sun H."/>
            <person name="LaButti K.M."/>
            <person name="Schmutz J."/>
            <person name="Jabbour D."/>
            <person name="Luo H."/>
            <person name="Baker S.E."/>
            <person name="Pisabarro A.G."/>
            <person name="Walton J.D."/>
            <person name="Blanchette R.A."/>
            <person name="Henrissat B."/>
            <person name="Martin F."/>
            <person name="Cullen D."/>
            <person name="Hibbett D.S."/>
            <person name="Grigoriev I.V."/>
        </authorList>
    </citation>
    <scope>NUCLEOTIDE SEQUENCE [LARGE SCALE GENOMIC DNA]</scope>
    <source>
        <strain evidence="2">MUCL 33604</strain>
    </source>
</reference>
<protein>
    <submittedName>
        <fullName evidence="1">Uncharacterized protein</fullName>
    </submittedName>
</protein>
<keyword evidence="2" id="KW-1185">Reference proteome</keyword>
<dbReference type="EMBL" id="KL197732">
    <property type="protein sequence ID" value="KDQ53771.1"/>
    <property type="molecule type" value="Genomic_DNA"/>
</dbReference>
<dbReference type="AlphaFoldDB" id="A0A067PTV7"/>
<dbReference type="Proteomes" id="UP000027265">
    <property type="component" value="Unassembled WGS sequence"/>
</dbReference>
<dbReference type="InParanoid" id="A0A067PTV7"/>
<proteinExistence type="predicted"/>
<evidence type="ECO:0000313" key="2">
    <source>
        <dbReference type="Proteomes" id="UP000027265"/>
    </source>
</evidence>
<accession>A0A067PTV7</accession>
<evidence type="ECO:0000313" key="1">
    <source>
        <dbReference type="EMBL" id="KDQ53771.1"/>
    </source>
</evidence>
<sequence>MSYILLQHVYTLGPTDITLHELPSPSLSALHFHTSASIGMSPNDPLPTHSSLWEMSIHDLLHRDDRVLASLFIRPCAIDLESIVRLLTIIVQDVDYYNLYTCNCWWFVGCIWSNLVAAIDPDGSEFHLSEGKDTIIAAAQLFNGSPPNRTGCDAKAFARIQQFIHLEGLKRLVGYGEPKDEMLRISRNIEKAYVETVCHKTQTTFLYVTRRPPANIVLITVFEE</sequence>
<name>A0A067PTV7_9AGAM</name>
<organism evidence="1 2">
    <name type="scientific">Jaapia argillacea MUCL 33604</name>
    <dbReference type="NCBI Taxonomy" id="933084"/>
    <lineage>
        <taxon>Eukaryota</taxon>
        <taxon>Fungi</taxon>
        <taxon>Dikarya</taxon>
        <taxon>Basidiomycota</taxon>
        <taxon>Agaricomycotina</taxon>
        <taxon>Agaricomycetes</taxon>
        <taxon>Agaricomycetidae</taxon>
        <taxon>Jaapiales</taxon>
        <taxon>Jaapiaceae</taxon>
        <taxon>Jaapia</taxon>
    </lineage>
</organism>
<dbReference type="HOGENOM" id="CLU_1235192_0_0_1"/>
<gene>
    <name evidence="1" type="ORF">JAAARDRAFT_197212</name>
</gene>